<organism evidence="2 3">
    <name type="scientific">Shouchella lonarensis</name>
    <dbReference type="NCBI Taxonomy" id="1464122"/>
    <lineage>
        <taxon>Bacteria</taxon>
        <taxon>Bacillati</taxon>
        <taxon>Bacillota</taxon>
        <taxon>Bacilli</taxon>
        <taxon>Bacillales</taxon>
        <taxon>Bacillaceae</taxon>
        <taxon>Shouchella</taxon>
    </lineage>
</organism>
<protein>
    <submittedName>
        <fullName evidence="2">Uncharacterized protein</fullName>
    </submittedName>
</protein>
<dbReference type="STRING" id="1464122.SAMN05421737_101206"/>
<dbReference type="RefSeq" id="WP_281241389.1">
    <property type="nucleotide sequence ID" value="NZ_FMYM01000001.1"/>
</dbReference>
<dbReference type="AlphaFoldDB" id="A0A1G6GL46"/>
<dbReference type="Proteomes" id="UP000242662">
    <property type="component" value="Unassembled WGS sequence"/>
</dbReference>
<proteinExistence type="predicted"/>
<accession>A0A1G6GL46</accession>
<keyword evidence="1" id="KW-1133">Transmembrane helix</keyword>
<gene>
    <name evidence="2" type="ORF">SAMN05421737_101206</name>
</gene>
<evidence type="ECO:0000313" key="2">
    <source>
        <dbReference type="EMBL" id="SDB82680.1"/>
    </source>
</evidence>
<reference evidence="3" key="1">
    <citation type="submission" date="2016-09" db="EMBL/GenBank/DDBJ databases">
        <authorList>
            <person name="Varghese N."/>
            <person name="Submissions S."/>
        </authorList>
    </citation>
    <scope>NUCLEOTIDE SEQUENCE [LARGE SCALE GENOMIC DNA]</scope>
    <source>
        <strain evidence="3">25nlg</strain>
    </source>
</reference>
<keyword evidence="1" id="KW-0472">Membrane</keyword>
<feature type="transmembrane region" description="Helical" evidence="1">
    <location>
        <begin position="6"/>
        <end position="30"/>
    </location>
</feature>
<sequence length="40" mass="4408">MGNMDSLAYLIMQVLTVVLLVGTLGLSFFVGKVWKKTNGY</sequence>
<keyword evidence="1" id="KW-0812">Transmembrane</keyword>
<name>A0A1G6GL46_9BACI</name>
<evidence type="ECO:0000313" key="3">
    <source>
        <dbReference type="Proteomes" id="UP000242662"/>
    </source>
</evidence>
<dbReference type="EMBL" id="FMYM01000001">
    <property type="protein sequence ID" value="SDB82680.1"/>
    <property type="molecule type" value="Genomic_DNA"/>
</dbReference>
<keyword evidence="3" id="KW-1185">Reference proteome</keyword>
<evidence type="ECO:0000256" key="1">
    <source>
        <dbReference type="SAM" id="Phobius"/>
    </source>
</evidence>